<organism evidence="3 4">
    <name type="scientific">Patiriisocius marinistellae</name>
    <dbReference type="NCBI Taxonomy" id="2494560"/>
    <lineage>
        <taxon>Bacteria</taxon>
        <taxon>Pseudomonadati</taxon>
        <taxon>Bacteroidota</taxon>
        <taxon>Flavobacteriia</taxon>
        <taxon>Flavobacteriales</taxon>
        <taxon>Flavobacteriaceae</taxon>
        <taxon>Patiriisocius</taxon>
    </lineage>
</organism>
<name>A0A5J4G1Q8_9FLAO</name>
<proteinExistence type="predicted"/>
<dbReference type="RefSeq" id="WP_151894339.1">
    <property type="nucleotide sequence ID" value="NZ_BKCF01000003.1"/>
</dbReference>
<dbReference type="AlphaFoldDB" id="A0A5J4G1Q8"/>
<dbReference type="Proteomes" id="UP000326994">
    <property type="component" value="Unassembled WGS sequence"/>
</dbReference>
<comment type="caution">
    <text evidence="3">The sequence shown here is derived from an EMBL/GenBank/DDBJ whole genome shotgun (WGS) entry which is preliminary data.</text>
</comment>
<protein>
    <submittedName>
        <fullName evidence="3">Uncharacterized protein</fullName>
    </submittedName>
</protein>
<dbReference type="OrthoDB" id="1163974at2"/>
<sequence>MDTSKKDHADFQSDYRQSSNFNAEARDENLEVAKNGNVKLSEKPLSETDKQKIADAMDNMRNKIENTGERVSRREEE</sequence>
<evidence type="ECO:0000313" key="4">
    <source>
        <dbReference type="Proteomes" id="UP000326994"/>
    </source>
</evidence>
<gene>
    <name evidence="3" type="ORF">ULMS_19230</name>
</gene>
<feature type="region of interest" description="Disordered" evidence="2">
    <location>
        <begin position="1"/>
        <end position="39"/>
    </location>
</feature>
<accession>A0A5J4G1Q8</accession>
<feature type="compositionally biased region" description="Basic and acidic residues" evidence="2">
    <location>
        <begin position="1"/>
        <end position="13"/>
    </location>
</feature>
<evidence type="ECO:0000256" key="1">
    <source>
        <dbReference type="SAM" id="Coils"/>
    </source>
</evidence>
<keyword evidence="1" id="KW-0175">Coiled coil</keyword>
<feature type="coiled-coil region" evidence="1">
    <location>
        <begin position="50"/>
        <end position="77"/>
    </location>
</feature>
<keyword evidence="4" id="KW-1185">Reference proteome</keyword>
<reference evidence="3 4" key="1">
    <citation type="submission" date="2019-08" db="EMBL/GenBank/DDBJ databases">
        <title>Ulvibacter marinistellae sp. nov., isolated from a starfish, Patiria pectinifera.</title>
        <authorList>
            <person name="Kawano K."/>
            <person name="Ushijima N."/>
            <person name="Kihara M."/>
            <person name="Itoh H."/>
        </authorList>
    </citation>
    <scope>NUCLEOTIDE SEQUENCE [LARGE SCALE GENOMIC DNA]</scope>
    <source>
        <strain evidence="3 4">KK4</strain>
    </source>
</reference>
<evidence type="ECO:0000313" key="3">
    <source>
        <dbReference type="EMBL" id="GEQ86415.1"/>
    </source>
</evidence>
<dbReference type="EMBL" id="BKCF01000003">
    <property type="protein sequence ID" value="GEQ86415.1"/>
    <property type="molecule type" value="Genomic_DNA"/>
</dbReference>
<evidence type="ECO:0000256" key="2">
    <source>
        <dbReference type="SAM" id="MobiDB-lite"/>
    </source>
</evidence>